<dbReference type="OMA" id="EANACDS"/>
<dbReference type="OrthoDB" id="340348at2759"/>
<dbReference type="STRING" id="441375.B6AFK1"/>
<gene>
    <name evidence="1" type="ORF">CMU_033770</name>
</gene>
<dbReference type="Gene3D" id="3.30.40.10">
    <property type="entry name" value="Zinc/RING finger domain, C3HC4 (zinc finger)"/>
    <property type="match status" value="1"/>
</dbReference>
<organism evidence="1 2">
    <name type="scientific">Cryptosporidium muris (strain RN66)</name>
    <dbReference type="NCBI Taxonomy" id="441375"/>
    <lineage>
        <taxon>Eukaryota</taxon>
        <taxon>Sar</taxon>
        <taxon>Alveolata</taxon>
        <taxon>Apicomplexa</taxon>
        <taxon>Conoidasida</taxon>
        <taxon>Coccidia</taxon>
        <taxon>Eucoccidiorida</taxon>
        <taxon>Eimeriorina</taxon>
        <taxon>Cryptosporidiidae</taxon>
        <taxon>Cryptosporidium</taxon>
    </lineage>
</organism>
<dbReference type="InterPro" id="IPR013083">
    <property type="entry name" value="Znf_RING/FYVE/PHD"/>
</dbReference>
<evidence type="ECO:0008006" key="3">
    <source>
        <dbReference type="Google" id="ProtNLM"/>
    </source>
</evidence>
<dbReference type="AlphaFoldDB" id="B6AFK1"/>
<dbReference type="GeneID" id="6996384"/>
<name>B6AFK1_CRYMR</name>
<dbReference type="eggNOG" id="ENOG502SWFW">
    <property type="taxonomic scope" value="Eukaryota"/>
</dbReference>
<keyword evidence="2" id="KW-1185">Reference proteome</keyword>
<reference evidence="1" key="1">
    <citation type="submission" date="2008-06" db="EMBL/GenBank/DDBJ databases">
        <authorList>
            <person name="Lorenzi H."/>
            <person name="Inman J."/>
            <person name="Miller J."/>
            <person name="Schobel S."/>
            <person name="Amedeo P."/>
            <person name="Caler E.V."/>
            <person name="da Silva J."/>
        </authorList>
    </citation>
    <scope>NUCLEOTIDE SEQUENCE [LARGE SCALE GENOMIC DNA]</scope>
    <source>
        <strain evidence="1">RN66</strain>
    </source>
</reference>
<evidence type="ECO:0000313" key="1">
    <source>
        <dbReference type="EMBL" id="EEA06992.1"/>
    </source>
</evidence>
<dbReference type="SUPFAM" id="SSF57903">
    <property type="entry name" value="FYVE/PHD zinc finger"/>
    <property type="match status" value="1"/>
</dbReference>
<dbReference type="Proteomes" id="UP000001460">
    <property type="component" value="Unassembled WGS sequence"/>
</dbReference>
<accession>B6AFK1</accession>
<sequence>MNSPSSLSSDSSDWDNNWDIQYNIPIYCEHRIQGDLITSCHWLSSHNDRESLDPNYSSKNYEEFKLPEFINPIKTVPGQYIENDYQVKYEDSVNSVTDNSGETTFASISIPSCATHKLQYCARLFMEYMEEDISKLMWSVEQQFQECVMTKDSKRQRNHGFSLEEIAEINSVEQKKYKLHIIIGILQHIALMTEKIAMVELSNAKDELEKVRFLRSNISEAFLKLQNENSVEESIVSDYLKWYDFPRSNIEIGKIRKSKRIQAKVLEEEANACDSTPKSELLHIHSIQDETNQYCFCKLSVLDNMIRCESGSNCIFGVWFHFMCVKIFSEPQSAWFCPGCIKDENYRPLWEPILRKVPNLNTCVSKGSSESIKLEEIQIPNIHKKKSTERKRNRSLDGCTRKKSSKIINNLRYKTTKFESQREYSGLSVDKLDRKNQSSLQEFVLNVTRQGPDSLQAILK</sequence>
<dbReference type="InterPro" id="IPR011011">
    <property type="entry name" value="Znf_FYVE_PHD"/>
</dbReference>
<proteinExistence type="predicted"/>
<dbReference type="VEuPathDB" id="CryptoDB:CMU_033770"/>
<dbReference type="RefSeq" id="XP_002141341.1">
    <property type="nucleotide sequence ID" value="XM_002141305.1"/>
</dbReference>
<protein>
    <recommendedName>
        <fullName evidence="3">Zinc finger PHD-type domain-containing protein</fullName>
    </recommendedName>
</protein>
<dbReference type="EMBL" id="DS989731">
    <property type="protein sequence ID" value="EEA06992.1"/>
    <property type="molecule type" value="Genomic_DNA"/>
</dbReference>
<evidence type="ECO:0000313" key="2">
    <source>
        <dbReference type="Proteomes" id="UP000001460"/>
    </source>
</evidence>